<dbReference type="SUPFAM" id="SSF47699">
    <property type="entry name" value="Bifunctional inhibitor/lipid-transfer protein/seed storage 2S albumin"/>
    <property type="match status" value="1"/>
</dbReference>
<dbReference type="InterPro" id="IPR036312">
    <property type="entry name" value="Bifun_inhib/LTP/seed_sf"/>
</dbReference>
<dbReference type="EMBL" id="JAFEMO010000015">
    <property type="protein sequence ID" value="KAH7544320.1"/>
    <property type="molecule type" value="Genomic_DNA"/>
</dbReference>
<organism evidence="6 7">
    <name type="scientific">Xanthoceras sorbifolium</name>
    <dbReference type="NCBI Taxonomy" id="99658"/>
    <lineage>
        <taxon>Eukaryota</taxon>
        <taxon>Viridiplantae</taxon>
        <taxon>Streptophyta</taxon>
        <taxon>Embryophyta</taxon>
        <taxon>Tracheophyta</taxon>
        <taxon>Spermatophyta</taxon>
        <taxon>Magnoliopsida</taxon>
        <taxon>eudicotyledons</taxon>
        <taxon>Gunneridae</taxon>
        <taxon>Pentapetalae</taxon>
        <taxon>rosids</taxon>
        <taxon>malvids</taxon>
        <taxon>Sapindales</taxon>
        <taxon>Sapindaceae</taxon>
        <taxon>Xanthoceroideae</taxon>
        <taxon>Xanthoceras</taxon>
    </lineage>
</organism>
<dbReference type="Gene3D" id="1.10.110.10">
    <property type="entry name" value="Plant lipid-transfer and hydrophobic proteins"/>
    <property type="match status" value="1"/>
</dbReference>
<feature type="domain" description="Bifunctional inhibitor/plant lipid transfer protein/seed storage helical" evidence="5">
    <location>
        <begin position="43"/>
        <end position="142"/>
    </location>
</feature>
<gene>
    <name evidence="6" type="ORF">JRO89_XS15G0148800</name>
</gene>
<keyword evidence="7" id="KW-1185">Reference proteome</keyword>
<dbReference type="PANTHER" id="PTHR35496:SF4">
    <property type="entry name" value="2S SULFUR-RICH SEED STORAGE PROTEIN 2-LIKE"/>
    <property type="match status" value="1"/>
</dbReference>
<dbReference type="InterPro" id="IPR000617">
    <property type="entry name" value="Napin/2SS/CON"/>
</dbReference>
<evidence type="ECO:0000256" key="4">
    <source>
        <dbReference type="SAM" id="SignalP"/>
    </source>
</evidence>
<feature type="chain" id="PRO_5046930234" description="Bifunctional inhibitor/plant lipid transfer protein/seed storage helical domain-containing protein" evidence="4">
    <location>
        <begin position="23"/>
        <end position="148"/>
    </location>
</feature>
<keyword evidence="4" id="KW-0732">Signal</keyword>
<protein>
    <recommendedName>
        <fullName evidence="5">Bifunctional inhibitor/plant lipid transfer protein/seed storage helical domain-containing protein</fullName>
    </recommendedName>
</protein>
<feature type="signal peptide" evidence="4">
    <location>
        <begin position="1"/>
        <end position="22"/>
    </location>
</feature>
<accession>A0ABQ8H284</accession>
<sequence length="148" mass="17225">MAKFAVLATIFAVLLLVGNTYAHRTITVEIDEEANRRTSRDSCQQQIQQRDLSQCERYITQSRGRDIEMVVRDGANPQQRSQSLQQCCSQMRQLDDECHCRALEQIVEEGQQQGQRQQGQQQRQMVDRAQTVVTYCRLPQRCDFQSAW</sequence>
<evidence type="ECO:0000256" key="2">
    <source>
        <dbReference type="ARBA" id="ARBA00022761"/>
    </source>
</evidence>
<evidence type="ECO:0000259" key="5">
    <source>
        <dbReference type="SMART" id="SM00499"/>
    </source>
</evidence>
<name>A0ABQ8H284_9ROSI</name>
<comment type="caution">
    <text evidence="6">The sequence shown here is derived from an EMBL/GenBank/DDBJ whole genome shotgun (WGS) entry which is preliminary data.</text>
</comment>
<evidence type="ECO:0000313" key="6">
    <source>
        <dbReference type="EMBL" id="KAH7544320.1"/>
    </source>
</evidence>
<keyword evidence="2" id="KW-0758">Storage protein</keyword>
<evidence type="ECO:0000256" key="1">
    <source>
        <dbReference type="ARBA" id="ARBA00008262"/>
    </source>
</evidence>
<dbReference type="Proteomes" id="UP000827721">
    <property type="component" value="Unassembled WGS sequence"/>
</dbReference>
<reference evidence="6 7" key="1">
    <citation type="submission" date="2021-02" db="EMBL/GenBank/DDBJ databases">
        <title>Plant Genome Project.</title>
        <authorList>
            <person name="Zhang R.-G."/>
        </authorList>
    </citation>
    <scope>NUCLEOTIDE SEQUENCE [LARGE SCALE GENOMIC DNA]</scope>
    <source>
        <tissue evidence="6">Leaves</tissue>
    </source>
</reference>
<proteinExistence type="inferred from homology"/>
<evidence type="ECO:0000256" key="3">
    <source>
        <dbReference type="ARBA" id="ARBA00023129"/>
    </source>
</evidence>
<keyword evidence="3" id="KW-0708">Seed storage protein</keyword>
<dbReference type="InterPro" id="IPR016140">
    <property type="entry name" value="Bifunc_inhib/LTP/seed_store"/>
</dbReference>
<dbReference type="PANTHER" id="PTHR35496">
    <property type="entry name" value="2S SEED STORAGE PROTEIN 1-RELATED"/>
    <property type="match status" value="1"/>
</dbReference>
<evidence type="ECO:0000313" key="7">
    <source>
        <dbReference type="Proteomes" id="UP000827721"/>
    </source>
</evidence>
<comment type="similarity">
    <text evidence="1">Belongs to the 2S seed storage albumins family.</text>
</comment>
<dbReference type="SMART" id="SM00499">
    <property type="entry name" value="AAI"/>
    <property type="match status" value="1"/>
</dbReference>